<evidence type="ECO:0000313" key="3">
    <source>
        <dbReference type="Proteomes" id="UP000603453"/>
    </source>
</evidence>
<feature type="region of interest" description="Disordered" evidence="1">
    <location>
        <begin position="254"/>
        <end position="304"/>
    </location>
</feature>
<dbReference type="OrthoDB" id="2288346at2759"/>
<feature type="region of interest" description="Disordered" evidence="1">
    <location>
        <begin position="392"/>
        <end position="441"/>
    </location>
</feature>
<name>A0A8H7RD76_9FUNG</name>
<feature type="region of interest" description="Disordered" evidence="1">
    <location>
        <begin position="568"/>
        <end position="591"/>
    </location>
</feature>
<dbReference type="AlphaFoldDB" id="A0A8H7RD76"/>
<feature type="compositionally biased region" description="Polar residues" evidence="1">
    <location>
        <begin position="573"/>
        <end position="589"/>
    </location>
</feature>
<keyword evidence="3" id="KW-1185">Reference proteome</keyword>
<organism evidence="2 3">
    <name type="scientific">Mucor saturninus</name>
    <dbReference type="NCBI Taxonomy" id="64648"/>
    <lineage>
        <taxon>Eukaryota</taxon>
        <taxon>Fungi</taxon>
        <taxon>Fungi incertae sedis</taxon>
        <taxon>Mucoromycota</taxon>
        <taxon>Mucoromycotina</taxon>
        <taxon>Mucoromycetes</taxon>
        <taxon>Mucorales</taxon>
        <taxon>Mucorineae</taxon>
        <taxon>Mucoraceae</taxon>
        <taxon>Mucor</taxon>
    </lineage>
</organism>
<gene>
    <name evidence="2" type="ORF">INT47_004318</name>
</gene>
<comment type="caution">
    <text evidence="2">The sequence shown here is derived from an EMBL/GenBank/DDBJ whole genome shotgun (WGS) entry which is preliminary data.</text>
</comment>
<evidence type="ECO:0000256" key="1">
    <source>
        <dbReference type="SAM" id="MobiDB-lite"/>
    </source>
</evidence>
<accession>A0A8H7RD76</accession>
<feature type="compositionally biased region" description="Polar residues" evidence="1">
    <location>
        <begin position="278"/>
        <end position="290"/>
    </location>
</feature>
<reference evidence="2" key="1">
    <citation type="submission" date="2020-12" db="EMBL/GenBank/DDBJ databases">
        <title>Metabolic potential, ecology and presence of endohyphal bacteria is reflected in genomic diversity of Mucoromycotina.</title>
        <authorList>
            <person name="Muszewska A."/>
            <person name="Okrasinska A."/>
            <person name="Steczkiewicz K."/>
            <person name="Drgas O."/>
            <person name="Orlowska M."/>
            <person name="Perlinska-Lenart U."/>
            <person name="Aleksandrzak-Piekarczyk T."/>
            <person name="Szatraj K."/>
            <person name="Zielenkiewicz U."/>
            <person name="Pilsyk S."/>
            <person name="Malc E."/>
            <person name="Mieczkowski P."/>
            <person name="Kruszewska J.S."/>
            <person name="Biernat P."/>
            <person name="Pawlowska J."/>
        </authorList>
    </citation>
    <scope>NUCLEOTIDE SEQUENCE</scope>
    <source>
        <strain evidence="2">WA0000017839</strain>
    </source>
</reference>
<dbReference type="EMBL" id="JAEPRD010000024">
    <property type="protein sequence ID" value="KAG2207568.1"/>
    <property type="molecule type" value="Genomic_DNA"/>
</dbReference>
<sequence length="619" mass="70209">MSVHSFNDTVSVIDLSRERYSSMSSGVQSYPANQYRISLQSINDDDLELFHRDLVTPTPSVCDEEEDDLFSRNFVRTRFPRPASRTESVMLFKKINNGDKDVSVDPVSNEVLETDSFMDSFSSHSEGRMHHHTYPARTDIIKLLSKKNENANNSRNPSSTRRISNETLESLSARLSRINRSNNTSRTESLSLFKKIKNGDKDVSVDHLTEETLDTNSIMNGMPSRPVSRTTIINNASKIQEICNYRNTFGKKDDLLQPKKKSPLTATTTTTTTAATTGPSLNPRTITKSDYNNHRPNKTQRSPNKITETKFITRDDHLYKQTPKRAIPTREKPVTTYYTRRDTVSIPMSMSMPMPISVPVPVSMPAPAPAPPPVLEKRQLKPSYVRAFVPELEPAEEQPAPRMLRKQGGGFSNYKSTPRNDRRRSETNSSSSSEEPYEEEPIITNRVSQLLHHYNTTTKHNDLQNYATVPSGHYSSPMINHRYSVPNNRYFQGEPQETVSSRVSARRPDNTMSAADSAKQLLASIRERRKSALIIGESPKMEGRTRFISSSSTSQQETPDLRSRIHVHRESLSNRSVGNKYHSPTSTRRYNTEDMQACALETGNDGRLTSRLPQRTLYR</sequence>
<evidence type="ECO:0000313" key="2">
    <source>
        <dbReference type="EMBL" id="KAG2207568.1"/>
    </source>
</evidence>
<dbReference type="Proteomes" id="UP000603453">
    <property type="component" value="Unassembled WGS sequence"/>
</dbReference>
<feature type="compositionally biased region" description="Low complexity" evidence="1">
    <location>
        <begin position="265"/>
        <end position="277"/>
    </location>
</feature>
<proteinExistence type="predicted"/>
<protein>
    <submittedName>
        <fullName evidence="2">Uncharacterized protein</fullName>
    </submittedName>
</protein>